<proteinExistence type="predicted"/>
<feature type="transmembrane region" description="Helical" evidence="6">
    <location>
        <begin position="253"/>
        <end position="278"/>
    </location>
</feature>
<feature type="transmembrane region" description="Helical" evidence="6">
    <location>
        <begin position="334"/>
        <end position="353"/>
    </location>
</feature>
<reference evidence="7 8" key="1">
    <citation type="journal article" date="2019" name="Int. J. Syst. Evol. Microbiol.">
        <title>The Global Catalogue of Microorganisms (GCM) 10K type strain sequencing project: providing services to taxonomists for standard genome sequencing and annotation.</title>
        <authorList>
            <consortium name="The Broad Institute Genomics Platform"/>
            <consortium name="The Broad Institute Genome Sequencing Center for Infectious Disease"/>
            <person name="Wu L."/>
            <person name="Ma J."/>
        </authorList>
    </citation>
    <scope>NUCLEOTIDE SEQUENCE [LARGE SCALE GENOMIC DNA]</scope>
    <source>
        <strain evidence="7 8">JCM 16009</strain>
    </source>
</reference>
<dbReference type="EMBL" id="BAAAQK010000025">
    <property type="protein sequence ID" value="GAA1872601.1"/>
    <property type="molecule type" value="Genomic_DNA"/>
</dbReference>
<comment type="caution">
    <text evidence="7">The sequence shown here is derived from an EMBL/GenBank/DDBJ whole genome shotgun (WGS) entry which is preliminary data.</text>
</comment>
<evidence type="ECO:0008006" key="9">
    <source>
        <dbReference type="Google" id="ProtNLM"/>
    </source>
</evidence>
<keyword evidence="3 6" id="KW-0812">Transmembrane</keyword>
<keyword evidence="8" id="KW-1185">Reference proteome</keyword>
<keyword evidence="5 6" id="KW-0472">Membrane</keyword>
<evidence type="ECO:0000256" key="2">
    <source>
        <dbReference type="ARBA" id="ARBA00022475"/>
    </source>
</evidence>
<comment type="subcellular location">
    <subcellularLocation>
        <location evidence="1">Cell membrane</location>
        <topology evidence="1">Multi-pass membrane protein</topology>
    </subcellularLocation>
</comment>
<dbReference type="PANTHER" id="PTHR30250">
    <property type="entry name" value="PST FAMILY PREDICTED COLANIC ACID TRANSPORTER"/>
    <property type="match status" value="1"/>
</dbReference>
<feature type="transmembrane region" description="Helical" evidence="6">
    <location>
        <begin position="86"/>
        <end position="109"/>
    </location>
</feature>
<dbReference type="Proteomes" id="UP001500449">
    <property type="component" value="Unassembled WGS sequence"/>
</dbReference>
<feature type="transmembrane region" description="Helical" evidence="6">
    <location>
        <begin position="299"/>
        <end position="322"/>
    </location>
</feature>
<sequence length="431" mass="43916">MTTAGRLGTAAHLGAGLAVLGAAGYVFVAVVGHVLHAPSQAGSLSALISLYLLINIAGPGIFAALEQATSRAVSAAIARGEPVAPIARRTAVLASWSFVALAVVVLAAWPLVLARVLDDQVGLLAALLVAVAGSGAVYWIRGLLGGQQRFKVYARTLYVEGAVRLLPCLLLMVFAVASPTAYGLAFAIGSAVAALVVVPVLGLRRDGSSEAPTERIGRSFAYLLGAIALSQLLANVGPVVVSYRLPEDLVRAGVFGTTFVLARIPLFLFAPVQAVLLPHVTRAATLGRHAELVRRLRQAVALVAVLGVLGALACMLVGPWAAQVLFNTAARPSAGILGLLGAATLVMMVALVVQPTLIALNRQRWVTGAWAAGTVVFLLLLAVPGDPITAAVIAQLAGPLVVLVLLAVGVVSALRTGVSGEPATSTATGGE</sequence>
<evidence type="ECO:0000313" key="8">
    <source>
        <dbReference type="Proteomes" id="UP001500449"/>
    </source>
</evidence>
<evidence type="ECO:0000256" key="1">
    <source>
        <dbReference type="ARBA" id="ARBA00004651"/>
    </source>
</evidence>
<feature type="transmembrane region" description="Helical" evidence="6">
    <location>
        <begin position="152"/>
        <end position="175"/>
    </location>
</feature>
<feature type="transmembrane region" description="Helical" evidence="6">
    <location>
        <begin position="12"/>
        <end position="35"/>
    </location>
</feature>
<keyword evidence="4 6" id="KW-1133">Transmembrane helix</keyword>
<accession>A0ABN2NLP1</accession>
<feature type="transmembrane region" description="Helical" evidence="6">
    <location>
        <begin position="389"/>
        <end position="414"/>
    </location>
</feature>
<protein>
    <recommendedName>
        <fullName evidence="9">O-antigen/teichoic acid export membrane protein</fullName>
    </recommendedName>
</protein>
<dbReference type="RefSeq" id="WP_344425164.1">
    <property type="nucleotide sequence ID" value="NZ_BAAAQK010000025.1"/>
</dbReference>
<feature type="transmembrane region" description="Helical" evidence="6">
    <location>
        <begin position="121"/>
        <end position="140"/>
    </location>
</feature>
<feature type="transmembrane region" description="Helical" evidence="6">
    <location>
        <begin position="221"/>
        <end position="241"/>
    </location>
</feature>
<name>A0ABN2NLP1_9PSEU</name>
<dbReference type="InterPro" id="IPR050833">
    <property type="entry name" value="Poly_Biosynth_Transport"/>
</dbReference>
<evidence type="ECO:0000256" key="5">
    <source>
        <dbReference type="ARBA" id="ARBA00023136"/>
    </source>
</evidence>
<evidence type="ECO:0000256" key="4">
    <source>
        <dbReference type="ARBA" id="ARBA00022989"/>
    </source>
</evidence>
<evidence type="ECO:0000256" key="3">
    <source>
        <dbReference type="ARBA" id="ARBA00022692"/>
    </source>
</evidence>
<feature type="transmembrane region" description="Helical" evidence="6">
    <location>
        <begin position="41"/>
        <end position="65"/>
    </location>
</feature>
<feature type="transmembrane region" description="Helical" evidence="6">
    <location>
        <begin position="365"/>
        <end position="383"/>
    </location>
</feature>
<dbReference type="PANTHER" id="PTHR30250:SF11">
    <property type="entry name" value="O-ANTIGEN TRANSPORTER-RELATED"/>
    <property type="match status" value="1"/>
</dbReference>
<evidence type="ECO:0000256" key="6">
    <source>
        <dbReference type="SAM" id="Phobius"/>
    </source>
</evidence>
<feature type="transmembrane region" description="Helical" evidence="6">
    <location>
        <begin position="181"/>
        <end position="201"/>
    </location>
</feature>
<evidence type="ECO:0000313" key="7">
    <source>
        <dbReference type="EMBL" id="GAA1872601.1"/>
    </source>
</evidence>
<keyword evidence="2" id="KW-1003">Cell membrane</keyword>
<gene>
    <name evidence="7" type="ORF">GCM10009836_61910</name>
</gene>
<organism evidence="7 8">
    <name type="scientific">Pseudonocardia ailaonensis</name>
    <dbReference type="NCBI Taxonomy" id="367279"/>
    <lineage>
        <taxon>Bacteria</taxon>
        <taxon>Bacillati</taxon>
        <taxon>Actinomycetota</taxon>
        <taxon>Actinomycetes</taxon>
        <taxon>Pseudonocardiales</taxon>
        <taxon>Pseudonocardiaceae</taxon>
        <taxon>Pseudonocardia</taxon>
    </lineage>
</organism>